<dbReference type="Gene3D" id="1.20.930.10">
    <property type="entry name" value="Conserved domain common to transcription factors TFIIS, elongin A, CRSP70"/>
    <property type="match status" value="1"/>
</dbReference>
<dbReference type="Proteomes" id="UP001162060">
    <property type="component" value="Unassembled WGS sequence"/>
</dbReference>
<feature type="domain" description="RING-type" evidence="6">
    <location>
        <begin position="57"/>
        <end position="99"/>
    </location>
</feature>
<evidence type="ECO:0000256" key="4">
    <source>
        <dbReference type="PROSITE-ProRule" id="PRU00175"/>
    </source>
</evidence>
<keyword evidence="1" id="KW-0479">Metal-binding</keyword>
<feature type="compositionally biased region" description="Basic and acidic residues" evidence="5">
    <location>
        <begin position="1"/>
        <end position="18"/>
    </location>
</feature>
<keyword evidence="2 4" id="KW-0863">Zinc-finger</keyword>
<dbReference type="InterPro" id="IPR035441">
    <property type="entry name" value="TFIIS/LEDGF_dom_sf"/>
</dbReference>
<gene>
    <name evidence="8" type="ORF">PM001_LOCUS26624</name>
    <name evidence="7" type="ORF">PM001_LOCUS325</name>
</gene>
<dbReference type="InterPro" id="IPR001841">
    <property type="entry name" value="Znf_RING"/>
</dbReference>
<evidence type="ECO:0000256" key="5">
    <source>
        <dbReference type="SAM" id="MobiDB-lite"/>
    </source>
</evidence>
<dbReference type="EMBL" id="CAKLBY020000003">
    <property type="protein sequence ID" value="CAK7892057.1"/>
    <property type="molecule type" value="Genomic_DNA"/>
</dbReference>
<dbReference type="InterPro" id="IPR013083">
    <property type="entry name" value="Znf_RING/FYVE/PHD"/>
</dbReference>
<evidence type="ECO:0000256" key="1">
    <source>
        <dbReference type="ARBA" id="ARBA00022723"/>
    </source>
</evidence>
<protein>
    <recommendedName>
        <fullName evidence="6">RING-type domain-containing protein</fullName>
    </recommendedName>
</protein>
<proteinExistence type="predicted"/>
<dbReference type="InterPro" id="IPR019787">
    <property type="entry name" value="Znf_PHD-finger"/>
</dbReference>
<dbReference type="PANTHER" id="PTHR47177">
    <property type="entry name" value="F18C1.6 PROTEIN"/>
    <property type="match status" value="1"/>
</dbReference>
<evidence type="ECO:0000313" key="8">
    <source>
        <dbReference type="EMBL" id="CAK7941474.1"/>
    </source>
</evidence>
<evidence type="ECO:0000256" key="2">
    <source>
        <dbReference type="ARBA" id="ARBA00022771"/>
    </source>
</evidence>
<name>A0AAV1V7J7_9STRA</name>
<accession>A0AAV1V7J7</accession>
<dbReference type="PROSITE" id="PS50089">
    <property type="entry name" value="ZF_RING_2"/>
    <property type="match status" value="1"/>
</dbReference>
<dbReference type="Pfam" id="PF00628">
    <property type="entry name" value="PHD"/>
    <property type="match status" value="1"/>
</dbReference>
<evidence type="ECO:0000256" key="3">
    <source>
        <dbReference type="ARBA" id="ARBA00022833"/>
    </source>
</evidence>
<feature type="region of interest" description="Disordered" evidence="5">
    <location>
        <begin position="1"/>
        <end position="48"/>
    </location>
</feature>
<dbReference type="SMART" id="SM00184">
    <property type="entry name" value="RING"/>
    <property type="match status" value="1"/>
</dbReference>
<evidence type="ECO:0000313" key="7">
    <source>
        <dbReference type="EMBL" id="CAK7892057.1"/>
    </source>
</evidence>
<dbReference type="Gene3D" id="3.30.40.10">
    <property type="entry name" value="Zinc/RING finger domain, C3HC4 (zinc finger)"/>
    <property type="match status" value="2"/>
</dbReference>
<dbReference type="Pfam" id="PF13639">
    <property type="entry name" value="zf-RING_2"/>
    <property type="match status" value="1"/>
</dbReference>
<organism evidence="8 9">
    <name type="scientific">Peronospora matthiolae</name>
    <dbReference type="NCBI Taxonomy" id="2874970"/>
    <lineage>
        <taxon>Eukaryota</taxon>
        <taxon>Sar</taxon>
        <taxon>Stramenopiles</taxon>
        <taxon>Oomycota</taxon>
        <taxon>Peronosporomycetes</taxon>
        <taxon>Peronosporales</taxon>
        <taxon>Peronosporaceae</taxon>
        <taxon>Peronospora</taxon>
    </lineage>
</organism>
<sequence length="677" mass="74515">MADEVKCDGIVDQADRNSDTTANDSTIRMDNHKEEEDTGSENGPSGQEETAIDAIDCCICQDQVQATKQGHLSHCEHDHFHFDCIIAWAKVTNLCPLCKTKFNVITRRDASGIEVHRQVVKDAKQVYRPDPLDDDLAAQLRLVHEARCELCGSGDDEHVLLLCDAVGCGVANHTYCIGLREVPNTSWYCSRHATTQLRASDAIRRPATTVTTRRRTRRLASLMSNVLRERSGPVMTRPRSRRTSGFGDADEDEDRRPMGGIAAAYAVRMSQELMQVQQRADAMFARGDLTPSSLYEHRDRSAPSGAQYQTRSTIAASGPSTIDRMWDENSRSRQEAVAAAIAARDHGLLGGNGGSIRLGQRSGIVSDTFAAEYCALAKLMEGAVSSDNYASSVSLLIPRTAKLGLVSRVKTFFNRQNEKEKAAAVELGCLPILHQWIRVPVRDGDTTAPCFNPQVLHAVLAILETLPVRREDLVEEEGLQDTMDRLSELSDVSIETRQRIIALGDRWRKLNPPALNTSPRPQVSRRVSSPVHVTHDLPVIASFASRQRPVPANGKRKRDAWSDAVVEYVKAKLYPLYKQNAGAGKLTRERFKAIVKDVANLFSQEASSMQSAVLLPSGELSNLAKSRVKKLIDRVYKESINRASAPYPAASAPLLSSVSGLASAYSAVPSIKPQRRV</sequence>
<feature type="region of interest" description="Disordered" evidence="5">
    <location>
        <begin position="230"/>
        <end position="255"/>
    </location>
</feature>
<comment type="caution">
    <text evidence="8">The sequence shown here is derived from an EMBL/GenBank/DDBJ whole genome shotgun (WGS) entry which is preliminary data.</text>
</comment>
<dbReference type="SUPFAM" id="SSF57850">
    <property type="entry name" value="RING/U-box"/>
    <property type="match status" value="1"/>
</dbReference>
<keyword evidence="3" id="KW-0862">Zinc</keyword>
<dbReference type="GO" id="GO:0008270">
    <property type="term" value="F:zinc ion binding"/>
    <property type="evidence" value="ECO:0007669"/>
    <property type="project" value="UniProtKB-KW"/>
</dbReference>
<dbReference type="PANTHER" id="PTHR47177:SF3">
    <property type="entry name" value="F18C1.6 PROTEIN"/>
    <property type="match status" value="1"/>
</dbReference>
<evidence type="ECO:0000259" key="6">
    <source>
        <dbReference type="PROSITE" id="PS50089"/>
    </source>
</evidence>
<dbReference type="AlphaFoldDB" id="A0AAV1V7J7"/>
<evidence type="ECO:0000313" key="9">
    <source>
        <dbReference type="Proteomes" id="UP001162060"/>
    </source>
</evidence>
<reference evidence="8" key="1">
    <citation type="submission" date="2024-01" db="EMBL/GenBank/DDBJ databases">
        <authorList>
            <person name="Webb A."/>
        </authorList>
    </citation>
    <scope>NUCLEOTIDE SEQUENCE</scope>
    <source>
        <strain evidence="8">Pm1</strain>
    </source>
</reference>
<dbReference type="SMART" id="SM00249">
    <property type="entry name" value="PHD"/>
    <property type="match status" value="1"/>
</dbReference>
<feature type="region of interest" description="Disordered" evidence="5">
    <location>
        <begin position="293"/>
        <end position="312"/>
    </location>
</feature>
<dbReference type="InterPro" id="IPR011011">
    <property type="entry name" value="Znf_FYVE_PHD"/>
</dbReference>
<dbReference type="InterPro" id="IPR001965">
    <property type="entry name" value="Znf_PHD"/>
</dbReference>
<dbReference type="SUPFAM" id="SSF57903">
    <property type="entry name" value="FYVE/PHD zinc finger"/>
    <property type="match status" value="1"/>
</dbReference>
<dbReference type="EMBL" id="CAKLBY020000264">
    <property type="protein sequence ID" value="CAK7941474.1"/>
    <property type="molecule type" value="Genomic_DNA"/>
</dbReference>